<comment type="similarity">
    <text evidence="1">Belongs to the metallo-dependent hydrolases superfamily.</text>
</comment>
<evidence type="ECO:0000256" key="1">
    <source>
        <dbReference type="ARBA" id="ARBA00038310"/>
    </source>
</evidence>
<keyword evidence="3" id="KW-0378">Hydrolase</keyword>
<evidence type="ECO:0000313" key="4">
    <source>
        <dbReference type="Proteomes" id="UP000436468"/>
    </source>
</evidence>
<dbReference type="AlphaFoldDB" id="A0A844SFF0"/>
<dbReference type="PROSITE" id="PS51318">
    <property type="entry name" value="TAT"/>
    <property type="match status" value="1"/>
</dbReference>
<comment type="caution">
    <text evidence="3">The sequence shown here is derived from an EMBL/GenBank/DDBJ whole genome shotgun (WGS) entry which is preliminary data.</text>
</comment>
<sequence>MPSRRSFLTGTVATGVALSMQRAATSVAQQKRVIVDSQVHLWPASTPERPWLPGAKPQLPEPFTIERIIPLMDEAGVDRVVIVPPVSLEGERIDYAQEAVKRYPGRFAIMARVALDKPDRAARLATWRDQAGVLGVRLNFGPGEAAWLTDGTADWFWPAAEKARLPVMFLTSGQTSLFARIAERHPQLTLIIDHMGVGAGLRPRSDSSDSIRNNAVPEAIAQSVALAKYANVSVKLSSVPLISTEPYPFRDVTPHIHRLFDAYGPERCHWGTDLTNSFARATYRQRVTEFTEELPFLTDSDKDWIMGRAILARLRWT</sequence>
<keyword evidence="4" id="KW-1185">Reference proteome</keyword>
<dbReference type="InterPro" id="IPR032466">
    <property type="entry name" value="Metal_Hydrolase"/>
</dbReference>
<dbReference type="PANTHER" id="PTHR43569">
    <property type="entry name" value="AMIDOHYDROLASE"/>
    <property type="match status" value="1"/>
</dbReference>
<dbReference type="GO" id="GO:0016787">
    <property type="term" value="F:hydrolase activity"/>
    <property type="evidence" value="ECO:0007669"/>
    <property type="project" value="UniProtKB-KW"/>
</dbReference>
<accession>A0A844SFF0</accession>
<gene>
    <name evidence="3" type="ORF">GPL21_11530</name>
</gene>
<feature type="domain" description="Amidohydrolase-related" evidence="2">
    <location>
        <begin position="35"/>
        <end position="307"/>
    </location>
</feature>
<dbReference type="PANTHER" id="PTHR43569:SF2">
    <property type="entry name" value="AMIDOHYDROLASE-RELATED DOMAIN-CONTAINING PROTEIN"/>
    <property type="match status" value="1"/>
</dbReference>
<evidence type="ECO:0000259" key="2">
    <source>
        <dbReference type="Pfam" id="PF04909"/>
    </source>
</evidence>
<dbReference type="Pfam" id="PF04909">
    <property type="entry name" value="Amidohydro_2"/>
    <property type="match status" value="1"/>
</dbReference>
<dbReference type="InterPro" id="IPR052350">
    <property type="entry name" value="Metallo-dep_Lactonases"/>
</dbReference>
<evidence type="ECO:0000313" key="3">
    <source>
        <dbReference type="EMBL" id="MVT65738.1"/>
    </source>
</evidence>
<dbReference type="RefSeq" id="WP_157343206.1">
    <property type="nucleotide sequence ID" value="NZ_CP121667.1"/>
</dbReference>
<dbReference type="Gene3D" id="3.20.20.140">
    <property type="entry name" value="Metal-dependent hydrolases"/>
    <property type="match status" value="1"/>
</dbReference>
<reference evidence="3 4" key="1">
    <citation type="submission" date="2019-12" db="EMBL/GenBank/DDBJ databases">
        <title>Draft genome sequences Bradyrhizobium cajani AMBPC1010, Bradyrhizobium pachyrhizi AMBPC1040 and Bradyrhizobium yuanmingense ALSPC3051, three plant growth promoting strains isolated from nodules of Cajanus cajan L. in Dominican Republic.</title>
        <authorList>
            <person name="Flores-Felix J.D."/>
            <person name="Araujo J."/>
            <person name="Diaz-Alcantara C."/>
            <person name="Gonzalez-Andres F."/>
            <person name="Velazquez E."/>
        </authorList>
    </citation>
    <scope>NUCLEOTIDE SEQUENCE [LARGE SCALE GENOMIC DNA]</scope>
    <source>
        <strain evidence="3 4">1040</strain>
    </source>
</reference>
<proteinExistence type="inferred from homology"/>
<dbReference type="SUPFAM" id="SSF51556">
    <property type="entry name" value="Metallo-dependent hydrolases"/>
    <property type="match status" value="1"/>
</dbReference>
<dbReference type="EMBL" id="WQNF01000006">
    <property type="protein sequence ID" value="MVT65738.1"/>
    <property type="molecule type" value="Genomic_DNA"/>
</dbReference>
<dbReference type="InterPro" id="IPR006311">
    <property type="entry name" value="TAT_signal"/>
</dbReference>
<name>A0A844SFF0_9BRAD</name>
<protein>
    <submittedName>
        <fullName evidence="3">Amidohydrolase family protein</fullName>
    </submittedName>
</protein>
<dbReference type="Proteomes" id="UP000436468">
    <property type="component" value="Unassembled WGS sequence"/>
</dbReference>
<dbReference type="InterPro" id="IPR006680">
    <property type="entry name" value="Amidohydro-rel"/>
</dbReference>
<organism evidence="3 4">
    <name type="scientific">Bradyrhizobium pachyrhizi</name>
    <dbReference type="NCBI Taxonomy" id="280333"/>
    <lineage>
        <taxon>Bacteria</taxon>
        <taxon>Pseudomonadati</taxon>
        <taxon>Pseudomonadota</taxon>
        <taxon>Alphaproteobacteria</taxon>
        <taxon>Hyphomicrobiales</taxon>
        <taxon>Nitrobacteraceae</taxon>
        <taxon>Bradyrhizobium</taxon>
    </lineage>
</organism>